<dbReference type="OrthoDB" id="9810112at2"/>
<dbReference type="SUPFAM" id="SSF53850">
    <property type="entry name" value="Periplasmic binding protein-like II"/>
    <property type="match status" value="1"/>
</dbReference>
<comment type="catalytic activity">
    <reaction evidence="4">
        <text>chorismate = 3-[(1-carboxyvinyl)-oxy]benzoate + H2O</text>
        <dbReference type="Rhea" id="RHEA:40051"/>
        <dbReference type="ChEBI" id="CHEBI:15377"/>
        <dbReference type="ChEBI" id="CHEBI:29748"/>
        <dbReference type="ChEBI" id="CHEBI:76981"/>
        <dbReference type="EC" id="4.2.1.151"/>
    </reaction>
</comment>
<keyword evidence="6" id="KW-1185">Reference proteome</keyword>
<dbReference type="Proteomes" id="UP000381693">
    <property type="component" value="Unassembled WGS sequence"/>
</dbReference>
<comment type="caution">
    <text evidence="5">The sequence shown here is derived from an EMBL/GenBank/DDBJ whole genome shotgun (WGS) entry which is preliminary data.</text>
</comment>
<evidence type="ECO:0000256" key="1">
    <source>
        <dbReference type="ARBA" id="ARBA00004863"/>
    </source>
</evidence>
<gene>
    <name evidence="4 5" type="primary">mqnA</name>
    <name evidence="5" type="ORF">MAMC_00948</name>
</gene>
<evidence type="ECO:0000313" key="5">
    <source>
        <dbReference type="EMBL" id="VVM06100.1"/>
    </source>
</evidence>
<evidence type="ECO:0000256" key="4">
    <source>
        <dbReference type="HAMAP-Rule" id="MF_00995"/>
    </source>
</evidence>
<keyword evidence="3 4" id="KW-0456">Lyase</keyword>
<keyword evidence="2 4" id="KW-0474">Menaquinone biosynthesis</keyword>
<dbReference type="Pfam" id="PF02621">
    <property type="entry name" value="VitK2_biosynth"/>
    <property type="match status" value="1"/>
</dbReference>
<comment type="function">
    <text evidence="4">Catalyzes the dehydration of chorismate into 3-[(1-carboxyvinyl)oxy]benzoate, a step in the biosynthesis of menaquinone (MK, vitamin K2).</text>
</comment>
<evidence type="ECO:0000256" key="3">
    <source>
        <dbReference type="ARBA" id="ARBA00023239"/>
    </source>
</evidence>
<comment type="pathway">
    <text evidence="1 4">Quinol/quinone metabolism; menaquinone biosynthesis.</text>
</comment>
<sequence length="257" mass="28757">MWGRGSDRSSEKSRVKPFRIGCAPYLNAKPLIHGLEERVSFFPPAELPDRLRSAEVDAALVPLGVCLSGEFVLVDGVGIVADGPVKSVILVHEGPLSEMGAIAIDPHTRSSFLLLRVLLEKFLGIHPKYLPFSERADAQLLIGDRALAYRKENPGATLLDLGACWREWTGLPFVFAAWAMRRGESNGKERAAFLREVKHLGLGARASIAKDPDQYEYLTRFIRYEVGEREKSGVARFREELRILEEKMVGEKELSWI</sequence>
<dbReference type="EMBL" id="CABFUZ020000105">
    <property type="protein sequence ID" value="VVM06100.1"/>
    <property type="molecule type" value="Genomic_DNA"/>
</dbReference>
<dbReference type="AlphaFoldDB" id="A0A5E6MCV3"/>
<evidence type="ECO:0000256" key="2">
    <source>
        <dbReference type="ARBA" id="ARBA00022428"/>
    </source>
</evidence>
<dbReference type="Gene3D" id="3.40.190.10">
    <property type="entry name" value="Periplasmic binding protein-like II"/>
    <property type="match status" value="2"/>
</dbReference>
<dbReference type="HAMAP" id="MF_00995">
    <property type="entry name" value="MqnA"/>
    <property type="match status" value="1"/>
</dbReference>
<protein>
    <recommendedName>
        <fullName evidence="4">Chorismate dehydratase</fullName>
        <ecNumber evidence="4">4.2.1.151</ecNumber>
    </recommendedName>
    <alternativeName>
        <fullName evidence="4">Menaquinone biosynthetic enzyme MqnA</fullName>
    </alternativeName>
</protein>
<name>A0A5E6MCV3_9BACT</name>
<dbReference type="InterPro" id="IPR030868">
    <property type="entry name" value="MqnA"/>
</dbReference>
<dbReference type="InterPro" id="IPR003773">
    <property type="entry name" value="Menaquinone_biosynth"/>
</dbReference>
<dbReference type="PANTHER" id="PTHR37690">
    <property type="entry name" value="CHORISMATE DEHYDRATASE"/>
    <property type="match status" value="1"/>
</dbReference>
<reference evidence="5" key="1">
    <citation type="submission" date="2019-09" db="EMBL/GenBank/DDBJ databases">
        <authorList>
            <person name="Cremers G."/>
        </authorList>
    </citation>
    <scope>NUCLEOTIDE SEQUENCE [LARGE SCALE GENOMIC DNA]</scope>
    <source>
        <strain evidence="5">3B</strain>
    </source>
</reference>
<dbReference type="PANTHER" id="PTHR37690:SF1">
    <property type="entry name" value="CHORISMATE DEHYDRATASE"/>
    <property type="match status" value="1"/>
</dbReference>
<organism evidence="5 6">
    <name type="scientific">Methylacidimicrobium cyclopophantes</name>
    <dbReference type="NCBI Taxonomy" id="1041766"/>
    <lineage>
        <taxon>Bacteria</taxon>
        <taxon>Pseudomonadati</taxon>
        <taxon>Verrucomicrobiota</taxon>
        <taxon>Methylacidimicrobium</taxon>
    </lineage>
</organism>
<proteinExistence type="inferred from homology"/>
<dbReference type="UniPathway" id="UPA00079"/>
<dbReference type="GO" id="GO:0016836">
    <property type="term" value="F:hydro-lyase activity"/>
    <property type="evidence" value="ECO:0007669"/>
    <property type="project" value="UniProtKB-UniRule"/>
</dbReference>
<dbReference type="GO" id="GO:0009234">
    <property type="term" value="P:menaquinone biosynthetic process"/>
    <property type="evidence" value="ECO:0007669"/>
    <property type="project" value="UniProtKB-UniRule"/>
</dbReference>
<dbReference type="CDD" id="cd13634">
    <property type="entry name" value="PBP2_Sco4506"/>
    <property type="match status" value="1"/>
</dbReference>
<comment type="similarity">
    <text evidence="4">Belongs to the MqnA/MqnD family. MqnA subfamily.</text>
</comment>
<dbReference type="EC" id="4.2.1.151" evidence="4"/>
<accession>A0A5E6MCV3</accession>
<evidence type="ECO:0000313" key="6">
    <source>
        <dbReference type="Proteomes" id="UP000381693"/>
    </source>
</evidence>